<reference evidence="1 2" key="1">
    <citation type="submission" date="2016-12" db="EMBL/GenBank/DDBJ databases">
        <authorList>
            <person name="Song W.-J."/>
            <person name="Kurnit D.M."/>
        </authorList>
    </citation>
    <scope>NUCLEOTIDE SEQUENCE [LARGE SCALE GENOMIC DNA]</scope>
    <source>
        <strain evidence="1 2">DSM 19599</strain>
    </source>
</reference>
<dbReference type="Proteomes" id="UP000186406">
    <property type="component" value="Unassembled WGS sequence"/>
</dbReference>
<proteinExistence type="predicted"/>
<dbReference type="EMBL" id="FRXO01000005">
    <property type="protein sequence ID" value="SHO66168.1"/>
    <property type="molecule type" value="Genomic_DNA"/>
</dbReference>
<keyword evidence="2" id="KW-1185">Reference proteome</keyword>
<accession>A0A1M7ZMN7</accession>
<organism evidence="1 2">
    <name type="scientific">Pseudoxanthobacter soli DSM 19599</name>
    <dbReference type="NCBI Taxonomy" id="1123029"/>
    <lineage>
        <taxon>Bacteria</taxon>
        <taxon>Pseudomonadati</taxon>
        <taxon>Pseudomonadota</taxon>
        <taxon>Alphaproteobacteria</taxon>
        <taxon>Hyphomicrobiales</taxon>
        <taxon>Segnochrobactraceae</taxon>
        <taxon>Pseudoxanthobacter</taxon>
    </lineage>
</organism>
<evidence type="ECO:0000313" key="1">
    <source>
        <dbReference type="EMBL" id="SHO66168.1"/>
    </source>
</evidence>
<evidence type="ECO:0000313" key="2">
    <source>
        <dbReference type="Proteomes" id="UP000186406"/>
    </source>
</evidence>
<protein>
    <submittedName>
        <fullName evidence="1">Uncharacterized protein</fullName>
    </submittedName>
</protein>
<gene>
    <name evidence="1" type="ORF">SAMN02745172_02823</name>
</gene>
<name>A0A1M7ZMN7_9HYPH</name>
<dbReference type="AlphaFoldDB" id="A0A1M7ZMN7"/>
<dbReference type="STRING" id="1123029.SAMN02745172_02823"/>
<sequence length="69" mass="7397">MTECEAGSGTTGRAAAMPARSLPFRFRAAGSAPRHADARVDAMRMDDVCWRVAGRFGRPSATKQDRADA</sequence>